<feature type="transmembrane region" description="Helical" evidence="3">
    <location>
        <begin position="117"/>
        <end position="137"/>
    </location>
</feature>
<dbReference type="CDD" id="cd00383">
    <property type="entry name" value="trans_reg_C"/>
    <property type="match status" value="1"/>
</dbReference>
<dbReference type="GO" id="GO:0006355">
    <property type="term" value="P:regulation of DNA-templated transcription"/>
    <property type="evidence" value="ECO:0007669"/>
    <property type="project" value="InterPro"/>
</dbReference>
<dbReference type="InterPro" id="IPR016032">
    <property type="entry name" value="Sig_transdc_resp-reg_C-effctor"/>
</dbReference>
<dbReference type="Proteomes" id="UP000199071">
    <property type="component" value="Unassembled WGS sequence"/>
</dbReference>
<accession>A0A1G6C891</accession>
<evidence type="ECO:0000256" key="2">
    <source>
        <dbReference type="PROSITE-ProRule" id="PRU01091"/>
    </source>
</evidence>
<dbReference type="Gene3D" id="1.25.40.10">
    <property type="entry name" value="Tetratricopeptide repeat domain"/>
    <property type="match status" value="1"/>
</dbReference>
<keyword evidence="3" id="KW-1133">Transmembrane helix</keyword>
<keyword evidence="1 2" id="KW-0238">DNA-binding</keyword>
<dbReference type="InterPro" id="IPR011990">
    <property type="entry name" value="TPR-like_helical_dom_sf"/>
</dbReference>
<dbReference type="GO" id="GO:0000160">
    <property type="term" value="P:phosphorelay signal transduction system"/>
    <property type="evidence" value="ECO:0007669"/>
    <property type="project" value="InterPro"/>
</dbReference>
<feature type="DNA-binding region" description="OmpR/PhoB-type" evidence="2">
    <location>
        <begin position="4"/>
        <end position="101"/>
    </location>
</feature>
<evidence type="ECO:0000313" key="6">
    <source>
        <dbReference type="Proteomes" id="UP000199071"/>
    </source>
</evidence>
<dbReference type="PROSITE" id="PS51755">
    <property type="entry name" value="OMPR_PHOB"/>
    <property type="match status" value="1"/>
</dbReference>
<dbReference type="InterPro" id="IPR001867">
    <property type="entry name" value="OmpR/PhoB-type_DNA-bd"/>
</dbReference>
<evidence type="ECO:0000313" key="5">
    <source>
        <dbReference type="EMBL" id="SDB29073.1"/>
    </source>
</evidence>
<keyword evidence="3" id="KW-0472">Membrane</keyword>
<name>A0A1G6C891_9HYPH</name>
<dbReference type="SMART" id="SM00862">
    <property type="entry name" value="Trans_reg_C"/>
    <property type="match status" value="1"/>
</dbReference>
<evidence type="ECO:0000256" key="1">
    <source>
        <dbReference type="ARBA" id="ARBA00023125"/>
    </source>
</evidence>
<dbReference type="GO" id="GO:0003677">
    <property type="term" value="F:DNA binding"/>
    <property type="evidence" value="ECO:0007669"/>
    <property type="project" value="UniProtKB-UniRule"/>
</dbReference>
<keyword evidence="3" id="KW-0812">Transmembrane</keyword>
<dbReference type="SUPFAM" id="SSF46894">
    <property type="entry name" value="C-terminal effector domain of the bipartite response regulators"/>
    <property type="match status" value="1"/>
</dbReference>
<feature type="domain" description="OmpR/PhoB-type" evidence="4">
    <location>
        <begin position="4"/>
        <end position="101"/>
    </location>
</feature>
<protein>
    <submittedName>
        <fullName evidence="5">DNA-binding winged helix-turn-helix (WHTH) domain-containing protein</fullName>
    </submittedName>
</protein>
<dbReference type="Gene3D" id="1.10.10.10">
    <property type="entry name" value="Winged helix-like DNA-binding domain superfamily/Winged helix DNA-binding domain"/>
    <property type="match status" value="1"/>
</dbReference>
<dbReference type="STRING" id="665467.SAMN02982931_02179"/>
<dbReference type="Pfam" id="PF14559">
    <property type="entry name" value="TPR_19"/>
    <property type="match status" value="1"/>
</dbReference>
<proteinExistence type="predicted"/>
<dbReference type="AlphaFoldDB" id="A0A1G6C891"/>
<evidence type="ECO:0000259" key="4">
    <source>
        <dbReference type="PROSITE" id="PS51755"/>
    </source>
</evidence>
<evidence type="ECO:0000256" key="3">
    <source>
        <dbReference type="SAM" id="Phobius"/>
    </source>
</evidence>
<dbReference type="SUPFAM" id="SSF48452">
    <property type="entry name" value="TPR-like"/>
    <property type="match status" value="1"/>
</dbReference>
<keyword evidence="6" id="KW-1185">Reference proteome</keyword>
<dbReference type="EMBL" id="FMXQ01000004">
    <property type="protein sequence ID" value="SDB29073.1"/>
    <property type="molecule type" value="Genomic_DNA"/>
</dbReference>
<sequence length="409" mass="44075">MQDLRTIRLGDFVLNRAGGYLEDATGAERPLRPKSYRLLEVLCERRGTLVSKDDLILEVWPDVIVSDDSLAHCVSDIRRALGPQAAKLLRTMPRRGYMLAAESETASDARPVSKSGLGLAAGLVAGLLLVAPVVWWGTPHPAPDEAPGAAVTAVRQAEALLEGRDWRRRENNEQARRLLEQVVSEDPDNPGALAGLGLTYWLEVQHLAWGGGRREMQRALELVERSVASGGSDRSHRLLAEMRLLAPFQELRSPVDALASARAAVAIAPDDADNLAVLAQALALTGHPTDAVGVIEQALLKNPSPPDWHRQVAGLSYLLAGESARAAERFGPLYGAGTFANARWWPGWLFAASLAHAGRIDEAELVIRAARKQRPEHSVAAVAQSFDGFADEAGRALFLDGLRLAGLPG</sequence>
<gene>
    <name evidence="5" type="ORF">SAMN02982931_02179</name>
</gene>
<reference evidence="5 6" key="1">
    <citation type="submission" date="2016-10" db="EMBL/GenBank/DDBJ databases">
        <authorList>
            <person name="de Groot N.N."/>
        </authorList>
    </citation>
    <scope>NUCLEOTIDE SEQUENCE [LARGE SCALE GENOMIC DNA]</scope>
    <source>
        <strain evidence="5 6">ATCC 35022</strain>
    </source>
</reference>
<dbReference type="OrthoDB" id="54411at2"/>
<organism evidence="5 6">
    <name type="scientific">Bauldia litoralis</name>
    <dbReference type="NCBI Taxonomy" id="665467"/>
    <lineage>
        <taxon>Bacteria</taxon>
        <taxon>Pseudomonadati</taxon>
        <taxon>Pseudomonadota</taxon>
        <taxon>Alphaproteobacteria</taxon>
        <taxon>Hyphomicrobiales</taxon>
        <taxon>Kaistiaceae</taxon>
        <taxon>Bauldia</taxon>
    </lineage>
</organism>
<dbReference type="InterPro" id="IPR036388">
    <property type="entry name" value="WH-like_DNA-bd_sf"/>
</dbReference>
<dbReference type="Pfam" id="PF00486">
    <property type="entry name" value="Trans_reg_C"/>
    <property type="match status" value="1"/>
</dbReference>